<dbReference type="Proteomes" id="UP000019464">
    <property type="component" value="Unassembled WGS sequence"/>
</dbReference>
<evidence type="ECO:0000256" key="1">
    <source>
        <dbReference type="ARBA" id="ARBA00001946"/>
    </source>
</evidence>
<dbReference type="InterPro" id="IPR009014">
    <property type="entry name" value="Transketo_C/PFOR_II"/>
</dbReference>
<accession>W9V0A7</accession>
<dbReference type="PANTHER" id="PTHR43322:SF5">
    <property type="entry name" value="1-DEOXY-D-XYLULOSE-5-PHOSPHATE SYNTHASE, CHLOROPLASTIC"/>
    <property type="match status" value="1"/>
</dbReference>
<evidence type="ECO:0000313" key="7">
    <source>
        <dbReference type="Proteomes" id="UP000019464"/>
    </source>
</evidence>
<protein>
    <submittedName>
        <fullName evidence="6">1-deoxy-D-xylulose-5-phosphate synthase</fullName>
        <ecNumber evidence="6">2.2.1.7</ecNumber>
    </submittedName>
</protein>
<proteinExistence type="predicted"/>
<evidence type="ECO:0000259" key="5">
    <source>
        <dbReference type="Pfam" id="PF02780"/>
    </source>
</evidence>
<organism evidence="6 7">
    <name type="scientific">Nitrincola nitratireducens</name>
    <dbReference type="NCBI Taxonomy" id="1229521"/>
    <lineage>
        <taxon>Bacteria</taxon>
        <taxon>Pseudomonadati</taxon>
        <taxon>Pseudomonadota</taxon>
        <taxon>Gammaproteobacteria</taxon>
        <taxon>Oceanospirillales</taxon>
        <taxon>Oceanospirillaceae</taxon>
        <taxon>Nitrincola</taxon>
    </lineage>
</organism>
<name>W9V0A7_9GAMM</name>
<dbReference type="Gene3D" id="3.40.50.920">
    <property type="match status" value="1"/>
</dbReference>
<dbReference type="GO" id="GO:0019288">
    <property type="term" value="P:isopentenyl diphosphate biosynthetic process, methylerythritol 4-phosphate pathway"/>
    <property type="evidence" value="ECO:0007669"/>
    <property type="project" value="TreeGrafter"/>
</dbReference>
<dbReference type="AlphaFoldDB" id="W9V0A7"/>
<dbReference type="PANTHER" id="PTHR43322">
    <property type="entry name" value="1-D-DEOXYXYLULOSE 5-PHOSPHATE SYNTHASE-RELATED"/>
    <property type="match status" value="1"/>
</dbReference>
<keyword evidence="4" id="KW-0786">Thiamine pyrophosphate</keyword>
<dbReference type="STRING" id="1229521.D791_02699"/>
<dbReference type="GO" id="GO:0016114">
    <property type="term" value="P:terpenoid biosynthetic process"/>
    <property type="evidence" value="ECO:0007669"/>
    <property type="project" value="InterPro"/>
</dbReference>
<feature type="domain" description="Transketolase C-terminal" evidence="5">
    <location>
        <begin position="3"/>
        <end position="102"/>
    </location>
</feature>
<dbReference type="RefSeq" id="WP_237748632.1">
    <property type="nucleotide sequence ID" value="NZ_AONB01000014.1"/>
</dbReference>
<dbReference type="InterPro" id="IPR005477">
    <property type="entry name" value="Dxylulose-5-P_synthase"/>
</dbReference>
<dbReference type="GO" id="GO:0005829">
    <property type="term" value="C:cytosol"/>
    <property type="evidence" value="ECO:0007669"/>
    <property type="project" value="TreeGrafter"/>
</dbReference>
<dbReference type="InterPro" id="IPR033248">
    <property type="entry name" value="Transketolase_C"/>
</dbReference>
<dbReference type="GO" id="GO:0008661">
    <property type="term" value="F:1-deoxy-D-xylulose-5-phosphate synthase activity"/>
    <property type="evidence" value="ECO:0007669"/>
    <property type="project" value="UniProtKB-EC"/>
</dbReference>
<sequence length="113" mass="12689">MNFGPLLARAQAVAEALNITIFDMRCVKPLHTDMLTDICRQYPTLITLEDHSLAGGAGSAISEFLHTHRMCNRLVCLGIPDEWIEHATREEQLEACGLSIEQMRARILNLINE</sequence>
<keyword evidence="3 6" id="KW-0808">Transferase</keyword>
<evidence type="ECO:0000256" key="4">
    <source>
        <dbReference type="ARBA" id="ARBA00023052"/>
    </source>
</evidence>
<dbReference type="EMBL" id="AONB01000014">
    <property type="protein sequence ID" value="EXJ10371.1"/>
    <property type="molecule type" value="Genomic_DNA"/>
</dbReference>
<reference evidence="7" key="1">
    <citation type="submission" date="2012-11" db="EMBL/GenBank/DDBJ databases">
        <authorList>
            <person name="Singh A."/>
            <person name="Pinnaka A.K."/>
            <person name="Vaidya B."/>
        </authorList>
    </citation>
    <scope>NUCLEOTIDE SEQUENCE [LARGE SCALE GENOMIC DNA]</scope>
    <source>
        <strain evidence="7">AK23</strain>
    </source>
</reference>
<reference evidence="6 7" key="2">
    <citation type="journal article" date="2015" name="Syst. Appl. Microbiol.">
        <title>Nitrincola nitratireducens sp. nov. isolated from a haloalkaline crater lake.</title>
        <authorList>
            <person name="Singh A."/>
            <person name="Vaidya B."/>
            <person name="Tanuku N.R."/>
            <person name="Pinnaka A.K."/>
        </authorList>
    </citation>
    <scope>NUCLEOTIDE SEQUENCE [LARGE SCALE GENOMIC DNA]</scope>
    <source>
        <strain evidence="6 7">AK23</strain>
    </source>
</reference>
<comment type="subunit">
    <text evidence="2">Homodimer.</text>
</comment>
<evidence type="ECO:0000313" key="6">
    <source>
        <dbReference type="EMBL" id="EXJ10371.1"/>
    </source>
</evidence>
<gene>
    <name evidence="6" type="primary">dxs_1</name>
    <name evidence="6" type="ORF">D791_02699</name>
</gene>
<evidence type="ECO:0000256" key="3">
    <source>
        <dbReference type="ARBA" id="ARBA00022679"/>
    </source>
</evidence>
<keyword evidence="7" id="KW-1185">Reference proteome</keyword>
<comment type="cofactor">
    <cofactor evidence="1">
        <name>Mg(2+)</name>
        <dbReference type="ChEBI" id="CHEBI:18420"/>
    </cofactor>
</comment>
<dbReference type="EC" id="2.2.1.7" evidence="6"/>
<dbReference type="SUPFAM" id="SSF52922">
    <property type="entry name" value="TK C-terminal domain-like"/>
    <property type="match status" value="1"/>
</dbReference>
<comment type="caution">
    <text evidence="6">The sequence shown here is derived from an EMBL/GenBank/DDBJ whole genome shotgun (WGS) entry which is preliminary data.</text>
</comment>
<evidence type="ECO:0000256" key="2">
    <source>
        <dbReference type="ARBA" id="ARBA00011738"/>
    </source>
</evidence>
<dbReference type="Pfam" id="PF02780">
    <property type="entry name" value="Transketolase_C"/>
    <property type="match status" value="1"/>
</dbReference>